<dbReference type="InterPro" id="IPR001021">
    <property type="entry name" value="Ribosomal_bL25_long"/>
</dbReference>
<dbReference type="PANTHER" id="PTHR10210:SF41">
    <property type="entry name" value="RIBOSE-PHOSPHATE PYROPHOSPHOKINASE 1, CHLOROPLASTIC"/>
    <property type="match status" value="1"/>
</dbReference>
<sequence>MSEVKIFAGSNSLPLAEKIAKNYGKKLGEVTMSRFSDGEMSPSFDESIRGCTVFLIQSTTPPSDNFLELCLMIDAAKRASAYKVCAVIPYYGYARQDRKDRPRVSIAAKLLANMLTSAGADRIMTCDLHAGQIQGFFDIPLDHLNGSAIFVPYLSALNLPNMIFAAPDVGGVARARGYAKHFEVEMVVCDKHRKRAHEIASMQVIGDVEGKDVILVDDLVDTAGFKRANLDSASLTELREEGNVPCVVYGPGIPEQIHFYTPIILFRELIYTPEVHLVELNIEGKIVKAVLKEAQYHPVSENILHVDFMAYTEERPIKFEIPVKVTGSSPGIAKGGKLEFKTRTLKVKGLAKNFPDFVQIDISELDLGKSFKVGDVNVEGFEILTSPNVSIVTIGIPRALRGKKGEA</sequence>
<evidence type="ECO:0000256" key="15">
    <source>
        <dbReference type="RuleBase" id="RU004324"/>
    </source>
</evidence>
<dbReference type="GO" id="GO:0009156">
    <property type="term" value="P:ribonucleoside monophosphate biosynthetic process"/>
    <property type="evidence" value="ECO:0007669"/>
    <property type="project" value="InterPro"/>
</dbReference>
<comment type="pathway">
    <text evidence="2">Metabolic intermediate biosynthesis; 5-phospho-alpha-D-ribose 1-diphosphate biosynthesis; 5-phospho-alpha-D-ribose 1-diphosphate from D-ribose 5-phosphate (route I): step 1/1.</text>
</comment>
<dbReference type="SUPFAM" id="SSF50715">
    <property type="entry name" value="Ribosomal protein L25-like"/>
    <property type="match status" value="1"/>
</dbReference>
<dbReference type="InterPro" id="IPR029057">
    <property type="entry name" value="PRTase-like"/>
</dbReference>
<keyword evidence="7" id="KW-0547">Nucleotide-binding</keyword>
<dbReference type="GO" id="GO:0006164">
    <property type="term" value="P:purine nucleotide biosynthetic process"/>
    <property type="evidence" value="ECO:0007669"/>
    <property type="project" value="TreeGrafter"/>
</dbReference>
<dbReference type="EC" id="2.7.6.1" evidence="16"/>
<dbReference type="InterPro" id="IPR020056">
    <property type="entry name" value="Rbsml_bL25/Gln-tRNA_synth_N"/>
</dbReference>
<dbReference type="GO" id="GO:0000287">
    <property type="term" value="F:magnesium ion binding"/>
    <property type="evidence" value="ECO:0007669"/>
    <property type="project" value="InterPro"/>
</dbReference>
<gene>
    <name evidence="21" type="ORF">GHT06_005788</name>
</gene>
<keyword evidence="4" id="KW-0808">Transferase</keyword>
<proteinExistence type="inferred from homology"/>
<dbReference type="Gene3D" id="2.170.120.20">
    <property type="entry name" value="Ribosomal protein L25, beta domain"/>
    <property type="match status" value="1"/>
</dbReference>
<dbReference type="InterPro" id="IPR029099">
    <property type="entry name" value="Pribosyltran_N"/>
</dbReference>
<dbReference type="PANTHER" id="PTHR10210">
    <property type="entry name" value="RIBOSE-PHOSPHATE DIPHOSPHOKINASE FAMILY MEMBER"/>
    <property type="match status" value="1"/>
</dbReference>
<feature type="domain" description="Large ribosomal subunit protein bL25 beta" evidence="20">
    <location>
        <begin position="317"/>
        <end position="398"/>
    </location>
</feature>
<dbReference type="Pfam" id="PF14693">
    <property type="entry name" value="Ribosomal_TL5_C"/>
    <property type="match status" value="1"/>
</dbReference>
<dbReference type="Proteomes" id="UP000820818">
    <property type="component" value="Unassembled WGS sequence"/>
</dbReference>
<dbReference type="GO" id="GO:0006015">
    <property type="term" value="P:5-phosphoribose 1-diphosphate biosynthetic process"/>
    <property type="evidence" value="ECO:0007669"/>
    <property type="project" value="TreeGrafter"/>
</dbReference>
<evidence type="ECO:0000256" key="9">
    <source>
        <dbReference type="ARBA" id="ARBA00022840"/>
    </source>
</evidence>
<dbReference type="GO" id="GO:0016301">
    <property type="term" value="F:kinase activity"/>
    <property type="evidence" value="ECO:0007669"/>
    <property type="project" value="UniProtKB-KW"/>
</dbReference>
<evidence type="ECO:0000256" key="5">
    <source>
        <dbReference type="ARBA" id="ARBA00022723"/>
    </source>
</evidence>
<dbReference type="SMART" id="SM01400">
    <property type="entry name" value="Pribosyltran_N"/>
    <property type="match status" value="1"/>
</dbReference>
<keyword evidence="11" id="KW-0689">Ribosomal protein</keyword>
<dbReference type="GO" id="GO:0005524">
    <property type="term" value="F:ATP binding"/>
    <property type="evidence" value="ECO:0007669"/>
    <property type="project" value="UniProtKB-KW"/>
</dbReference>
<dbReference type="GO" id="GO:0006412">
    <property type="term" value="P:translation"/>
    <property type="evidence" value="ECO:0007669"/>
    <property type="project" value="InterPro"/>
</dbReference>
<evidence type="ECO:0000259" key="19">
    <source>
        <dbReference type="Pfam" id="PF13793"/>
    </source>
</evidence>
<dbReference type="InterPro" id="IPR037121">
    <property type="entry name" value="Ribosomal_bL25_C"/>
</dbReference>
<dbReference type="InterPro" id="IPR000842">
    <property type="entry name" value="PRib_PP_synth_CS"/>
</dbReference>
<dbReference type="AlphaFoldDB" id="A0AAD5PNS3"/>
<comment type="function">
    <text evidence="1">Catalyzes the synthesis of phosphoribosylpyrophosphate (PRPP) that is essential for nucleotide synthesis.</text>
</comment>
<dbReference type="CDD" id="cd06223">
    <property type="entry name" value="PRTases_typeI"/>
    <property type="match status" value="1"/>
</dbReference>
<evidence type="ECO:0000256" key="7">
    <source>
        <dbReference type="ARBA" id="ARBA00022741"/>
    </source>
</evidence>
<comment type="catalytic activity">
    <reaction evidence="14 16">
        <text>D-ribose 5-phosphate + ATP = 5-phospho-alpha-D-ribose 1-diphosphate + AMP + H(+)</text>
        <dbReference type="Rhea" id="RHEA:15609"/>
        <dbReference type="ChEBI" id="CHEBI:15378"/>
        <dbReference type="ChEBI" id="CHEBI:30616"/>
        <dbReference type="ChEBI" id="CHEBI:58017"/>
        <dbReference type="ChEBI" id="CHEBI:78346"/>
        <dbReference type="ChEBI" id="CHEBI:456215"/>
        <dbReference type="EC" id="2.7.6.1"/>
    </reaction>
</comment>
<dbReference type="NCBIfam" id="TIGR01251">
    <property type="entry name" value="ribP_PPkin"/>
    <property type="match status" value="1"/>
</dbReference>
<evidence type="ECO:0000259" key="20">
    <source>
        <dbReference type="Pfam" id="PF14693"/>
    </source>
</evidence>
<name>A0AAD5PNS3_9CRUS</name>
<keyword evidence="5 16" id="KW-0479">Metal-binding</keyword>
<dbReference type="GO" id="GO:0004749">
    <property type="term" value="F:ribose phosphate diphosphokinase activity"/>
    <property type="evidence" value="ECO:0007669"/>
    <property type="project" value="UniProtKB-EC"/>
</dbReference>
<evidence type="ECO:0000256" key="6">
    <source>
        <dbReference type="ARBA" id="ARBA00022727"/>
    </source>
</evidence>
<keyword evidence="6 15" id="KW-0545">Nucleotide biosynthesis</keyword>
<dbReference type="PROSITE" id="PS00114">
    <property type="entry name" value="PRPP_SYNTHASE"/>
    <property type="match status" value="1"/>
</dbReference>
<dbReference type="Pfam" id="PF01386">
    <property type="entry name" value="Ribosomal_L25p"/>
    <property type="match status" value="1"/>
</dbReference>
<evidence type="ECO:0000256" key="4">
    <source>
        <dbReference type="ARBA" id="ARBA00022679"/>
    </source>
</evidence>
<evidence type="ECO:0000256" key="3">
    <source>
        <dbReference type="ARBA" id="ARBA00006478"/>
    </source>
</evidence>
<dbReference type="InterPro" id="IPR005946">
    <property type="entry name" value="Rib-P_diPkinase"/>
</dbReference>
<dbReference type="EMBL" id="WJBH02000205">
    <property type="protein sequence ID" value="KAI9549900.1"/>
    <property type="molecule type" value="Genomic_DNA"/>
</dbReference>
<dbReference type="SUPFAM" id="SSF53271">
    <property type="entry name" value="PRTase-like"/>
    <property type="match status" value="2"/>
</dbReference>
<dbReference type="InterPro" id="IPR029751">
    <property type="entry name" value="Ribosomal_L25_dom"/>
</dbReference>
<dbReference type="InterPro" id="IPR000836">
    <property type="entry name" value="PRTase_dom"/>
</dbReference>
<evidence type="ECO:0000259" key="17">
    <source>
        <dbReference type="Pfam" id="PF00156"/>
    </source>
</evidence>
<evidence type="ECO:0000256" key="16">
    <source>
        <dbReference type="RuleBase" id="RU004325"/>
    </source>
</evidence>
<keyword evidence="22" id="KW-1185">Reference proteome</keyword>
<evidence type="ECO:0000256" key="10">
    <source>
        <dbReference type="ARBA" id="ARBA00022842"/>
    </source>
</evidence>
<reference evidence="21" key="1">
    <citation type="submission" date="2022-05" db="EMBL/GenBank/DDBJ databases">
        <title>A multi-omics perspective on studying reproductive biology in Daphnia sinensis.</title>
        <authorList>
            <person name="Jia J."/>
        </authorList>
    </citation>
    <scope>NUCLEOTIDE SEQUENCE</scope>
    <source>
        <strain evidence="21">WSL</strain>
    </source>
</reference>
<dbReference type="GO" id="GO:1990904">
    <property type="term" value="C:ribonucleoprotein complex"/>
    <property type="evidence" value="ECO:0007669"/>
    <property type="project" value="UniProtKB-KW"/>
</dbReference>
<feature type="domain" description="Ribose-phosphate pyrophosphokinase N-terminal" evidence="19">
    <location>
        <begin position="4"/>
        <end position="119"/>
    </location>
</feature>
<feature type="domain" description="Large ribosomal subunit protein bL25 L25" evidence="18">
    <location>
        <begin position="226"/>
        <end position="308"/>
    </location>
</feature>
<evidence type="ECO:0000256" key="2">
    <source>
        <dbReference type="ARBA" id="ARBA00004996"/>
    </source>
</evidence>
<evidence type="ECO:0000259" key="18">
    <source>
        <dbReference type="Pfam" id="PF01386"/>
    </source>
</evidence>
<keyword evidence="12" id="KW-0687">Ribonucleoprotein</keyword>
<dbReference type="Gene3D" id="2.40.240.10">
    <property type="entry name" value="Ribosomal Protein L25, Chain P"/>
    <property type="match status" value="1"/>
</dbReference>
<dbReference type="HAMAP" id="MF_01334">
    <property type="entry name" value="Ribosomal_bL25_CTC"/>
    <property type="match status" value="1"/>
</dbReference>
<evidence type="ECO:0000256" key="13">
    <source>
        <dbReference type="ARBA" id="ARBA00026067"/>
    </source>
</evidence>
<dbReference type="Pfam" id="PF00156">
    <property type="entry name" value="Pribosyltran"/>
    <property type="match status" value="1"/>
</dbReference>
<dbReference type="InterPro" id="IPR011035">
    <property type="entry name" value="Ribosomal_bL25/Gln-tRNA_synth"/>
</dbReference>
<keyword evidence="9" id="KW-0067">ATP-binding</keyword>
<dbReference type="GO" id="GO:0005737">
    <property type="term" value="C:cytoplasm"/>
    <property type="evidence" value="ECO:0007669"/>
    <property type="project" value="TreeGrafter"/>
</dbReference>
<comment type="subunit">
    <text evidence="13">Homodimer. The active form is probably a hexamer composed of 3 homodimers.</text>
</comment>
<dbReference type="NCBIfam" id="TIGR00731">
    <property type="entry name" value="bL25_bact_ctc"/>
    <property type="match status" value="1"/>
</dbReference>
<dbReference type="GO" id="GO:0005840">
    <property type="term" value="C:ribosome"/>
    <property type="evidence" value="ECO:0007669"/>
    <property type="project" value="UniProtKB-KW"/>
</dbReference>
<evidence type="ECO:0000256" key="1">
    <source>
        <dbReference type="ARBA" id="ARBA00003018"/>
    </source>
</evidence>
<dbReference type="FunFam" id="3.40.50.2020:FF:000007">
    <property type="entry name" value="Ribose-phosphate pyrophosphokinase"/>
    <property type="match status" value="1"/>
</dbReference>
<dbReference type="Pfam" id="PF13793">
    <property type="entry name" value="Pribosyltran_N"/>
    <property type="match status" value="1"/>
</dbReference>
<comment type="caution">
    <text evidence="21">The sequence shown here is derived from an EMBL/GenBank/DDBJ whole genome shotgun (WGS) entry which is preliminary data.</text>
</comment>
<dbReference type="GO" id="GO:0002189">
    <property type="term" value="C:ribose phosphate diphosphokinase complex"/>
    <property type="evidence" value="ECO:0007669"/>
    <property type="project" value="TreeGrafter"/>
</dbReference>
<evidence type="ECO:0000256" key="12">
    <source>
        <dbReference type="ARBA" id="ARBA00023274"/>
    </source>
</evidence>
<keyword evidence="10 16" id="KW-0460">Magnesium</keyword>
<evidence type="ECO:0000313" key="21">
    <source>
        <dbReference type="EMBL" id="KAI9549900.1"/>
    </source>
</evidence>
<dbReference type="InterPro" id="IPR020057">
    <property type="entry name" value="Ribosomal_bL25_b-dom"/>
</dbReference>
<accession>A0AAD5PNS3</accession>
<dbReference type="NCBIfam" id="NF002320">
    <property type="entry name" value="PRK01259.1"/>
    <property type="match status" value="1"/>
</dbReference>
<protein>
    <recommendedName>
        <fullName evidence="16">Ribose-phosphate pyrophosphokinase</fullName>
        <ecNumber evidence="16">2.7.6.1</ecNumber>
    </recommendedName>
</protein>
<dbReference type="CDD" id="cd00495">
    <property type="entry name" value="Ribosomal_L25_TL5_CTC"/>
    <property type="match status" value="1"/>
</dbReference>
<dbReference type="Gene3D" id="3.40.50.2020">
    <property type="match status" value="2"/>
</dbReference>
<organism evidence="21 22">
    <name type="scientific">Daphnia sinensis</name>
    <dbReference type="NCBI Taxonomy" id="1820382"/>
    <lineage>
        <taxon>Eukaryota</taxon>
        <taxon>Metazoa</taxon>
        <taxon>Ecdysozoa</taxon>
        <taxon>Arthropoda</taxon>
        <taxon>Crustacea</taxon>
        <taxon>Branchiopoda</taxon>
        <taxon>Diplostraca</taxon>
        <taxon>Cladocera</taxon>
        <taxon>Anomopoda</taxon>
        <taxon>Daphniidae</taxon>
        <taxon>Daphnia</taxon>
        <taxon>Daphnia similis group</taxon>
    </lineage>
</organism>
<comment type="similarity">
    <text evidence="3 15">Belongs to the ribose-phosphate pyrophosphokinase family.</text>
</comment>
<feature type="domain" description="Phosphoribosyltransferase" evidence="17">
    <location>
        <begin position="161"/>
        <end position="224"/>
    </location>
</feature>
<evidence type="ECO:0000256" key="11">
    <source>
        <dbReference type="ARBA" id="ARBA00022980"/>
    </source>
</evidence>
<dbReference type="GO" id="GO:0003735">
    <property type="term" value="F:structural constituent of ribosome"/>
    <property type="evidence" value="ECO:0007669"/>
    <property type="project" value="InterPro"/>
</dbReference>
<evidence type="ECO:0000313" key="22">
    <source>
        <dbReference type="Proteomes" id="UP000820818"/>
    </source>
</evidence>
<keyword evidence="8 16" id="KW-0418">Kinase</keyword>
<evidence type="ECO:0000256" key="14">
    <source>
        <dbReference type="ARBA" id="ARBA00049535"/>
    </source>
</evidence>
<dbReference type="GO" id="GO:0008097">
    <property type="term" value="F:5S rRNA binding"/>
    <property type="evidence" value="ECO:0007669"/>
    <property type="project" value="InterPro"/>
</dbReference>
<evidence type="ECO:0000256" key="8">
    <source>
        <dbReference type="ARBA" id="ARBA00022777"/>
    </source>
</evidence>